<feature type="active site" description="Acyl-thioester intermediate" evidence="2">
    <location>
        <position position="169"/>
    </location>
</feature>
<dbReference type="InterPro" id="IPR023365">
    <property type="entry name" value="Sortase_dom-sf"/>
</dbReference>
<dbReference type="CDD" id="cd05828">
    <property type="entry name" value="Sortase_D_1"/>
    <property type="match status" value="1"/>
</dbReference>
<dbReference type="Gene3D" id="2.40.260.10">
    <property type="entry name" value="Sortase"/>
    <property type="match status" value="1"/>
</dbReference>
<dbReference type="InterPro" id="IPR053525">
    <property type="entry name" value="Sortase_D"/>
</dbReference>
<protein>
    <submittedName>
        <fullName evidence="4">Sortase A</fullName>
    </submittedName>
</protein>
<reference evidence="5" key="1">
    <citation type="submission" date="2016-09" db="EMBL/GenBank/DDBJ databases">
        <authorList>
            <person name="Varghese N."/>
            <person name="Submissions S."/>
        </authorList>
    </citation>
    <scope>NUCLEOTIDE SEQUENCE [LARGE SCALE GENOMIC DNA]</scope>
    <source>
        <strain evidence="5">25nlg</strain>
    </source>
</reference>
<dbReference type="InterPro" id="IPR005754">
    <property type="entry name" value="Sortase"/>
</dbReference>
<keyword evidence="3" id="KW-1133">Transmembrane helix</keyword>
<accession>A0A1G6K604</accession>
<dbReference type="SUPFAM" id="SSF63817">
    <property type="entry name" value="Sortase"/>
    <property type="match status" value="1"/>
</dbReference>
<dbReference type="NCBIfam" id="NF033746">
    <property type="entry name" value="class_D_sortase"/>
    <property type="match status" value="1"/>
</dbReference>
<evidence type="ECO:0000256" key="1">
    <source>
        <dbReference type="ARBA" id="ARBA00022801"/>
    </source>
</evidence>
<dbReference type="Proteomes" id="UP000242662">
    <property type="component" value="Unassembled WGS sequence"/>
</dbReference>
<feature type="transmembrane region" description="Helical" evidence="3">
    <location>
        <begin position="6"/>
        <end position="25"/>
    </location>
</feature>
<keyword evidence="5" id="KW-1185">Reference proteome</keyword>
<dbReference type="OrthoDB" id="165822at2"/>
<feature type="active site" description="Proton donor/acceptor" evidence="2">
    <location>
        <position position="112"/>
    </location>
</feature>
<dbReference type="STRING" id="1464122.SAMN05421737_106212"/>
<evidence type="ECO:0000256" key="2">
    <source>
        <dbReference type="PIRSR" id="PIRSR605754-1"/>
    </source>
</evidence>
<gene>
    <name evidence="4" type="ORF">SAMN05421737_106212</name>
</gene>
<dbReference type="InterPro" id="IPR041999">
    <property type="entry name" value="Sortase_D_1"/>
</dbReference>
<dbReference type="GO" id="GO:0016787">
    <property type="term" value="F:hydrolase activity"/>
    <property type="evidence" value="ECO:0007669"/>
    <property type="project" value="UniProtKB-KW"/>
</dbReference>
<evidence type="ECO:0000313" key="5">
    <source>
        <dbReference type="Proteomes" id="UP000242662"/>
    </source>
</evidence>
<name>A0A1G6K604_9BACI</name>
<dbReference type="EMBL" id="FMYM01000006">
    <property type="protein sequence ID" value="SDC26502.1"/>
    <property type="molecule type" value="Genomic_DNA"/>
</dbReference>
<dbReference type="NCBIfam" id="TIGR01076">
    <property type="entry name" value="sortase_fam"/>
    <property type="match status" value="1"/>
</dbReference>
<evidence type="ECO:0000256" key="3">
    <source>
        <dbReference type="SAM" id="Phobius"/>
    </source>
</evidence>
<evidence type="ECO:0000313" key="4">
    <source>
        <dbReference type="EMBL" id="SDC26502.1"/>
    </source>
</evidence>
<organism evidence="4 5">
    <name type="scientific">Shouchella lonarensis</name>
    <dbReference type="NCBI Taxonomy" id="1464122"/>
    <lineage>
        <taxon>Bacteria</taxon>
        <taxon>Bacillati</taxon>
        <taxon>Bacillota</taxon>
        <taxon>Bacilli</taxon>
        <taxon>Bacillales</taxon>
        <taxon>Bacillaceae</taxon>
        <taxon>Shouchella</taxon>
    </lineage>
</organism>
<keyword evidence="3" id="KW-0472">Membrane</keyword>
<sequence length="191" mass="21440">MIKWISNLLIIAGVISIAVFGYLFIKNEQQQKQSLAQAEENLSKNNAPEENFDIQSYKPEMYEAFATMDIPKLDKTLPIVEGTDADALDKGIGHLVDSVLPGQGEQIVMSGHRDTVFRQFDKIEIGDTFTINMPYGSYTYEIKETDIVSEDDTSVIREMGEEVLVVTTCYPFSFVGDAPERFVAYAYPVTD</sequence>
<dbReference type="AlphaFoldDB" id="A0A1G6K604"/>
<dbReference type="Pfam" id="PF04203">
    <property type="entry name" value="Sortase"/>
    <property type="match status" value="1"/>
</dbReference>
<keyword evidence="3" id="KW-0812">Transmembrane</keyword>
<proteinExistence type="predicted"/>
<keyword evidence="1" id="KW-0378">Hydrolase</keyword>